<evidence type="ECO:0000313" key="1">
    <source>
        <dbReference type="EMBL" id="GKX54155.1"/>
    </source>
</evidence>
<proteinExistence type="predicted"/>
<evidence type="ECO:0000313" key="2">
    <source>
        <dbReference type="Proteomes" id="UP001058124"/>
    </source>
</evidence>
<dbReference type="Pfam" id="PF19463">
    <property type="entry name" value="DUF6000"/>
    <property type="match status" value="1"/>
</dbReference>
<reference evidence="1" key="1">
    <citation type="submission" date="2022-06" db="EMBL/GenBank/DDBJ databases">
        <title>Draft genome sequences of Leminorella grimontii str. JCM5902.</title>
        <authorList>
            <person name="Wakabayashi Y."/>
            <person name="Kojima K."/>
        </authorList>
    </citation>
    <scope>NUCLEOTIDE SEQUENCE</scope>
    <source>
        <strain evidence="1">JCM 5902</strain>
    </source>
</reference>
<organism evidence="1 2">
    <name type="scientific">Leminorella grimontii</name>
    <dbReference type="NCBI Taxonomy" id="82981"/>
    <lineage>
        <taxon>Bacteria</taxon>
        <taxon>Pseudomonadati</taxon>
        <taxon>Pseudomonadota</taxon>
        <taxon>Gammaproteobacteria</taxon>
        <taxon>Enterobacterales</taxon>
        <taxon>Budviciaceae</taxon>
        <taxon>Leminorella</taxon>
    </lineage>
</organism>
<protein>
    <submittedName>
        <fullName evidence="1">Uncharacterized protein</fullName>
    </submittedName>
</protein>
<dbReference type="AlphaFoldDB" id="A0AAV5MXW2"/>
<dbReference type="EMBL" id="BRLH01000001">
    <property type="protein sequence ID" value="GKX54155.1"/>
    <property type="molecule type" value="Genomic_DNA"/>
</dbReference>
<name>A0AAV5MXW2_9GAMM</name>
<gene>
    <name evidence="1" type="ORF">SOASR030_02670</name>
</gene>
<dbReference type="RefSeq" id="WP_027272747.1">
    <property type="nucleotide sequence ID" value="NZ_BRLH01000001.1"/>
</dbReference>
<dbReference type="InterPro" id="IPR046042">
    <property type="entry name" value="DUF6000"/>
</dbReference>
<keyword evidence="2" id="KW-1185">Reference proteome</keyword>
<dbReference type="Proteomes" id="UP001058124">
    <property type="component" value="Unassembled WGS sequence"/>
</dbReference>
<comment type="caution">
    <text evidence="1">The sequence shown here is derived from an EMBL/GenBank/DDBJ whole genome shotgun (WGS) entry which is preliminary data.</text>
</comment>
<sequence>MPDWSFHPTLIEPFYSVFMNGNILRSSHEEQRRILADFHRRLPEYSDAMLREMLYQSWRSQKVAAWVIAQRRQHTFLSVVIQLLLRFTPHPEHLCICLARLAGNEASEALEQYLERCFETSPMQLEWEALRVDVAFATLCWLKPEDEEAYRDALDRYCENIDSLHPHWQIGSRLRHSLPDVRKRFLTVMALLDSHL</sequence>
<accession>A0AAV5MXW2</accession>